<dbReference type="EnsemblMetazoa" id="BGLB013967-RB">
    <property type="protein sequence ID" value="BGLB013967-PB"/>
    <property type="gene ID" value="BGLB013967"/>
</dbReference>
<dbReference type="STRING" id="6526.A0A2C9K6E7"/>
<dbReference type="GO" id="GO:0042262">
    <property type="term" value="P:DNA protection"/>
    <property type="evidence" value="ECO:0007669"/>
    <property type="project" value="UniProtKB-UniRule"/>
</dbReference>
<protein>
    <recommendedName>
        <fullName evidence="1">dCTP pyrophosphatase 1</fullName>
        <ecNumber evidence="1">3.6.1.12</ecNumber>
    </recommendedName>
</protein>
<keyword evidence="1" id="KW-0378">Hydrolase</keyword>
<dbReference type="PANTHER" id="PTHR46523:SF1">
    <property type="entry name" value="DCTP PYROPHOSPHATASE 1"/>
    <property type="match status" value="1"/>
</dbReference>
<organism evidence="2 3">
    <name type="scientific">Biomphalaria glabrata</name>
    <name type="common">Bloodfluke planorb</name>
    <name type="synonym">Freshwater snail</name>
    <dbReference type="NCBI Taxonomy" id="6526"/>
    <lineage>
        <taxon>Eukaryota</taxon>
        <taxon>Metazoa</taxon>
        <taxon>Spiralia</taxon>
        <taxon>Lophotrochozoa</taxon>
        <taxon>Mollusca</taxon>
        <taxon>Gastropoda</taxon>
        <taxon>Heterobranchia</taxon>
        <taxon>Euthyneura</taxon>
        <taxon>Panpulmonata</taxon>
        <taxon>Hygrophila</taxon>
        <taxon>Lymnaeoidea</taxon>
        <taxon>Planorbidae</taxon>
        <taxon>Biomphalaria</taxon>
    </lineage>
</organism>
<dbReference type="GO" id="GO:0047840">
    <property type="term" value="F:dCTP diphosphatase activity"/>
    <property type="evidence" value="ECO:0007669"/>
    <property type="project" value="UniProtKB-UniRule"/>
</dbReference>
<name>A0A2C9K6E7_BIOGL</name>
<dbReference type="InterPro" id="IPR052555">
    <property type="entry name" value="dCTP_Pyrophosphatase"/>
</dbReference>
<evidence type="ECO:0000313" key="2">
    <source>
        <dbReference type="EnsemblMetazoa" id="BGLB013967-PB"/>
    </source>
</evidence>
<dbReference type="InterPro" id="IPR025984">
    <property type="entry name" value="DCTPP"/>
</dbReference>
<comment type="function">
    <text evidence="1">Hydrolyzes deoxynucleoside triphosphates (dNTPs) to the corresponding nucleoside monophosphates. Has a strong preference for dCTP and its analogs including 5-iodo-dCTP and 5-methyl-dCTP for which it may even have a higher efficiency. May protect DNA or RNA against the incorporation of these genotoxic nucleotide analogs through their catabolism.</text>
</comment>
<dbReference type="AlphaFoldDB" id="A0A2C9K6E7"/>
<dbReference type="PANTHER" id="PTHR46523">
    <property type="entry name" value="DCTP PYROPHOSPHATASE 1"/>
    <property type="match status" value="1"/>
</dbReference>
<keyword evidence="1" id="KW-0460">Magnesium</keyword>
<dbReference type="GO" id="GO:0006253">
    <property type="term" value="P:dCTP catabolic process"/>
    <property type="evidence" value="ECO:0007669"/>
    <property type="project" value="UniProtKB-UniRule"/>
</dbReference>
<keyword evidence="1" id="KW-0479">Metal-binding</keyword>
<comment type="subcellular location">
    <subcellularLocation>
        <location evidence="1">Cytoplasm</location>
        <location evidence="1">Cytosol</location>
    </subcellularLocation>
</comment>
<keyword evidence="1" id="KW-0963">Cytoplasm</keyword>
<comment type="subunit">
    <text evidence="1">Homotetramer.</text>
</comment>
<evidence type="ECO:0000313" key="3">
    <source>
        <dbReference type="Proteomes" id="UP000076420"/>
    </source>
</evidence>
<comment type="catalytic activity">
    <reaction evidence="1">
        <text>dCTP + H2O = dCMP + diphosphate + H(+)</text>
        <dbReference type="Rhea" id="RHEA:22636"/>
        <dbReference type="ChEBI" id="CHEBI:15377"/>
        <dbReference type="ChEBI" id="CHEBI:15378"/>
        <dbReference type="ChEBI" id="CHEBI:33019"/>
        <dbReference type="ChEBI" id="CHEBI:57566"/>
        <dbReference type="ChEBI" id="CHEBI:61481"/>
        <dbReference type="EC" id="3.6.1.12"/>
    </reaction>
</comment>
<dbReference type="EC" id="3.6.1.12" evidence="1"/>
<evidence type="ECO:0000256" key="1">
    <source>
        <dbReference type="PIRNR" id="PIRNR029826"/>
    </source>
</evidence>
<reference evidence="2" key="1">
    <citation type="submission" date="2020-05" db="UniProtKB">
        <authorList>
            <consortium name="EnsemblMetazoa"/>
        </authorList>
    </citation>
    <scope>IDENTIFICATION</scope>
    <source>
        <strain evidence="2">BB02</strain>
    </source>
</reference>
<dbReference type="Gene3D" id="1.10.287.1080">
    <property type="entry name" value="MazG-like"/>
    <property type="match status" value="1"/>
</dbReference>
<sequence>MMENIVTGPRVDVEPDILSEGCCGSQDCENKSLKFSDLSLEDVRKMNENFIKERNWDQFHSPRNVLLAMVGEVGELSEIFQWKGEVSEGLPELTEDERKHVGEEISDIFIYLVDFASRCHIDLSKAVIAKMAANAKKYPVDKAYGQANKYTDYQ</sequence>
<proteinExistence type="predicted"/>
<dbReference type="Pfam" id="PF12643">
    <property type="entry name" value="MazG-like"/>
    <property type="match status" value="1"/>
</dbReference>
<dbReference type="VEuPathDB" id="VectorBase:BGLAX_050904"/>
<gene>
    <name evidence="2" type="primary">106053030</name>
</gene>
<dbReference type="GO" id="GO:0000287">
    <property type="term" value="F:magnesium ion binding"/>
    <property type="evidence" value="ECO:0007669"/>
    <property type="project" value="UniProtKB-UniRule"/>
</dbReference>
<dbReference type="KEGG" id="bgt:106053030"/>
<dbReference type="OrthoDB" id="411123at2759"/>
<dbReference type="VEuPathDB" id="VectorBase:BGLB013967"/>
<accession>A0A2C9K6E7</accession>
<comment type="cofactor">
    <cofactor evidence="1">
        <name>Mg(2+)</name>
        <dbReference type="ChEBI" id="CHEBI:18420"/>
    </cofactor>
</comment>
<dbReference type="GO" id="GO:0005829">
    <property type="term" value="C:cytosol"/>
    <property type="evidence" value="ECO:0007669"/>
    <property type="project" value="UniProtKB-SubCell"/>
</dbReference>
<dbReference type="CDD" id="cd11537">
    <property type="entry name" value="NTP-PPase_RS21-C6_like"/>
    <property type="match status" value="1"/>
</dbReference>
<dbReference type="Proteomes" id="UP000076420">
    <property type="component" value="Unassembled WGS sequence"/>
</dbReference>
<dbReference type="SUPFAM" id="SSF101386">
    <property type="entry name" value="all-alpha NTP pyrophosphatases"/>
    <property type="match status" value="1"/>
</dbReference>